<dbReference type="RefSeq" id="WP_310901212.1">
    <property type="nucleotide sequence ID" value="NZ_JAMQOS010000005.1"/>
</dbReference>
<evidence type="ECO:0008006" key="3">
    <source>
        <dbReference type="Google" id="ProtNLM"/>
    </source>
</evidence>
<protein>
    <recommendedName>
        <fullName evidence="3">Lipoprotein</fullName>
    </recommendedName>
</protein>
<comment type="caution">
    <text evidence="1">The sequence shown here is derived from an EMBL/GenBank/DDBJ whole genome shotgun (WGS) entry which is preliminary data.</text>
</comment>
<keyword evidence="2" id="KW-1185">Reference proteome</keyword>
<evidence type="ECO:0000313" key="2">
    <source>
        <dbReference type="Proteomes" id="UP001268864"/>
    </source>
</evidence>
<reference evidence="1 2" key="1">
    <citation type="submission" date="2022-06" db="EMBL/GenBank/DDBJ databases">
        <title>Halomicroarcula sp. a new haloarchaeum isolate from saline soil.</title>
        <authorList>
            <person name="Strakova D."/>
            <person name="Galisteo C."/>
            <person name="Sanchez-Porro C."/>
            <person name="Ventosa A."/>
        </authorList>
    </citation>
    <scope>NUCLEOTIDE SEQUENCE [LARGE SCALE GENOMIC DNA]</scope>
    <source>
        <strain evidence="1 2">S3CR25-11</strain>
    </source>
</reference>
<gene>
    <name evidence="1" type="ORF">NDI86_14710</name>
</gene>
<sequence length="245" mass="26576">MVRYRAVAVVTLLVLSGCQGLDGGGETVTPAPVPTEGDVVRTDATALADRHRRALHDRSYATAVALTVVYANGTTARLTDEFAVGRDGAYRYDRHVTGPYPAALSNFTVWQNRSTEFRRTTADNGTATVRVSERPGFDDITLSGFLRRALSGFDLAVERANGRTRLTGRQTGPLTVPLPTGLRRGRNATLDAEIRGDVVRSVTVRARAAYADTDRPVTVRMRYTVRRVGDTDPTRPAWAVANGTA</sequence>
<accession>A0ABU2FRI7</accession>
<dbReference type="PROSITE" id="PS51257">
    <property type="entry name" value="PROKAR_LIPOPROTEIN"/>
    <property type="match status" value="1"/>
</dbReference>
<dbReference type="EMBL" id="JAMQOS010000005">
    <property type="protein sequence ID" value="MDS0283378.1"/>
    <property type="molecule type" value="Genomic_DNA"/>
</dbReference>
<evidence type="ECO:0000313" key="1">
    <source>
        <dbReference type="EMBL" id="MDS0283378.1"/>
    </source>
</evidence>
<name>A0ABU2FRI7_9EURY</name>
<dbReference type="Proteomes" id="UP001268864">
    <property type="component" value="Unassembled WGS sequence"/>
</dbReference>
<proteinExistence type="predicted"/>
<organism evidence="1 2">
    <name type="scientific">Haloarcula onubensis</name>
    <dbReference type="NCBI Taxonomy" id="2950539"/>
    <lineage>
        <taxon>Archaea</taxon>
        <taxon>Methanobacteriati</taxon>
        <taxon>Methanobacteriota</taxon>
        <taxon>Stenosarchaea group</taxon>
        <taxon>Halobacteria</taxon>
        <taxon>Halobacteriales</taxon>
        <taxon>Haloarculaceae</taxon>
        <taxon>Haloarcula</taxon>
    </lineage>
</organism>